<protein>
    <submittedName>
        <fullName evidence="1">Uncharacterized protein</fullName>
    </submittedName>
</protein>
<name>A0A241XRT1_PSEAI</name>
<reference evidence="1 2" key="1">
    <citation type="submission" date="2017-05" db="EMBL/GenBank/DDBJ databases">
        <authorList>
            <person name="Song R."/>
            <person name="Chenine A.L."/>
            <person name="Ruprecht R.M."/>
        </authorList>
    </citation>
    <scope>NUCLEOTIDE SEQUENCE [LARGE SCALE GENOMIC DNA]</scope>
    <source>
        <strain evidence="1 2">S567_C10_BS</strain>
    </source>
</reference>
<dbReference type="AlphaFoldDB" id="A0A241XRT1"/>
<proteinExistence type="predicted"/>
<dbReference type="Proteomes" id="UP000194857">
    <property type="component" value="Unassembled WGS sequence"/>
</dbReference>
<evidence type="ECO:0000313" key="2">
    <source>
        <dbReference type="Proteomes" id="UP000194857"/>
    </source>
</evidence>
<dbReference type="EMBL" id="NFFZ01000004">
    <property type="protein sequence ID" value="OTI63199.1"/>
    <property type="molecule type" value="Genomic_DNA"/>
</dbReference>
<sequence length="114" mass="12732">MAIRGIRSGVVTMILMSTAEDSIMHSATMIGFASHNFPFGVDSDGWPFDPKGDPDLQLRLKFFMKGQTAYGEWFKRLGPGERPPRGRCTRFFKSHKHLRPTSSLISACRGKRGG</sequence>
<gene>
    <name evidence="1" type="ORF">CAZ10_10215</name>
</gene>
<organism evidence="1 2">
    <name type="scientific">Pseudomonas aeruginosa</name>
    <dbReference type="NCBI Taxonomy" id="287"/>
    <lineage>
        <taxon>Bacteria</taxon>
        <taxon>Pseudomonadati</taxon>
        <taxon>Pseudomonadota</taxon>
        <taxon>Gammaproteobacteria</taxon>
        <taxon>Pseudomonadales</taxon>
        <taxon>Pseudomonadaceae</taxon>
        <taxon>Pseudomonas</taxon>
    </lineage>
</organism>
<evidence type="ECO:0000313" key="1">
    <source>
        <dbReference type="EMBL" id="OTI63199.1"/>
    </source>
</evidence>
<accession>A0A241XRT1</accession>
<comment type="caution">
    <text evidence="1">The sequence shown here is derived from an EMBL/GenBank/DDBJ whole genome shotgun (WGS) entry which is preliminary data.</text>
</comment>